<dbReference type="Proteomes" id="UP001458880">
    <property type="component" value="Unassembled WGS sequence"/>
</dbReference>
<reference evidence="1 2" key="1">
    <citation type="journal article" date="2024" name="BMC Genomics">
        <title>De novo assembly and annotation of Popillia japonica's genome with initial clues to its potential as an invasive pest.</title>
        <authorList>
            <person name="Cucini C."/>
            <person name="Boschi S."/>
            <person name="Funari R."/>
            <person name="Cardaioli E."/>
            <person name="Iannotti N."/>
            <person name="Marturano G."/>
            <person name="Paoli F."/>
            <person name="Bruttini M."/>
            <person name="Carapelli A."/>
            <person name="Frati F."/>
            <person name="Nardi F."/>
        </authorList>
    </citation>
    <scope>NUCLEOTIDE SEQUENCE [LARGE SCALE GENOMIC DNA]</scope>
    <source>
        <strain evidence="1">DMR45628</strain>
    </source>
</reference>
<keyword evidence="2" id="KW-1185">Reference proteome</keyword>
<comment type="caution">
    <text evidence="1">The sequence shown here is derived from an EMBL/GenBank/DDBJ whole genome shotgun (WGS) entry which is preliminary data.</text>
</comment>
<sequence>MADKERIYCVDNKFYKIKVSDEIHTLFLNDHEVLQNYIKQNICASDDNCNKSNKPEFTWDRNSTLLLVEN</sequence>
<evidence type="ECO:0000313" key="2">
    <source>
        <dbReference type="Proteomes" id="UP001458880"/>
    </source>
</evidence>
<dbReference type="EMBL" id="JASPKY010000589">
    <property type="protein sequence ID" value="KAK9688476.1"/>
    <property type="molecule type" value="Genomic_DNA"/>
</dbReference>
<dbReference type="AlphaFoldDB" id="A0AAW1IGB3"/>
<protein>
    <submittedName>
        <fullName evidence="1">Uncharacterized protein</fullName>
    </submittedName>
</protein>
<gene>
    <name evidence="1" type="ORF">QE152_g35304</name>
</gene>
<organism evidence="1 2">
    <name type="scientific">Popillia japonica</name>
    <name type="common">Japanese beetle</name>
    <dbReference type="NCBI Taxonomy" id="7064"/>
    <lineage>
        <taxon>Eukaryota</taxon>
        <taxon>Metazoa</taxon>
        <taxon>Ecdysozoa</taxon>
        <taxon>Arthropoda</taxon>
        <taxon>Hexapoda</taxon>
        <taxon>Insecta</taxon>
        <taxon>Pterygota</taxon>
        <taxon>Neoptera</taxon>
        <taxon>Endopterygota</taxon>
        <taxon>Coleoptera</taxon>
        <taxon>Polyphaga</taxon>
        <taxon>Scarabaeiformia</taxon>
        <taxon>Scarabaeidae</taxon>
        <taxon>Rutelinae</taxon>
        <taxon>Popillia</taxon>
    </lineage>
</organism>
<evidence type="ECO:0000313" key="1">
    <source>
        <dbReference type="EMBL" id="KAK9688476.1"/>
    </source>
</evidence>
<accession>A0AAW1IGB3</accession>
<proteinExistence type="predicted"/>
<name>A0AAW1IGB3_POPJA</name>